<keyword evidence="10" id="KW-1185">Reference proteome</keyword>
<comment type="similarity">
    <text evidence="1">Belongs to the alpha-carbonic anhydrase family.</text>
</comment>
<gene>
    <name evidence="9" type="ORF">HNY73_015275</name>
</gene>
<dbReference type="SMART" id="SM01057">
    <property type="entry name" value="Carb_anhydrase"/>
    <property type="match status" value="1"/>
</dbReference>
<keyword evidence="3" id="KW-0479">Metal-binding</keyword>
<evidence type="ECO:0000259" key="8">
    <source>
        <dbReference type="PROSITE" id="PS51144"/>
    </source>
</evidence>
<accession>A0A8T0EX02</accession>
<reference evidence="9" key="2">
    <citation type="submission" date="2020-06" db="EMBL/GenBank/DDBJ databases">
        <authorList>
            <person name="Sheffer M."/>
        </authorList>
    </citation>
    <scope>NUCLEOTIDE SEQUENCE</scope>
</reference>
<keyword evidence="5" id="KW-0456">Lyase</keyword>
<dbReference type="SUPFAM" id="SSF51069">
    <property type="entry name" value="Carbonic anhydrase"/>
    <property type="match status" value="1"/>
</dbReference>
<comment type="catalytic activity">
    <reaction evidence="6">
        <text>hydrogencarbonate + H(+) = CO2 + H2O</text>
        <dbReference type="Rhea" id="RHEA:10748"/>
        <dbReference type="ChEBI" id="CHEBI:15377"/>
        <dbReference type="ChEBI" id="CHEBI:15378"/>
        <dbReference type="ChEBI" id="CHEBI:16526"/>
        <dbReference type="ChEBI" id="CHEBI:17544"/>
        <dbReference type="EC" id="4.2.1.1"/>
    </reaction>
</comment>
<feature type="domain" description="Alpha-carbonic anhydrase" evidence="8">
    <location>
        <begin position="28"/>
        <end position="278"/>
    </location>
</feature>
<dbReference type="Proteomes" id="UP000807504">
    <property type="component" value="Unassembled WGS sequence"/>
</dbReference>
<reference evidence="9" key="1">
    <citation type="journal article" date="2020" name="bioRxiv">
        <title>Chromosome-level reference genome of the European wasp spider Argiope bruennichi: a resource for studies on range expansion and evolutionary adaptation.</title>
        <authorList>
            <person name="Sheffer M.M."/>
            <person name="Hoppe A."/>
            <person name="Krehenwinkel H."/>
            <person name="Uhl G."/>
            <person name="Kuss A.W."/>
            <person name="Jensen L."/>
            <person name="Jensen C."/>
            <person name="Gillespie R.G."/>
            <person name="Hoff K.J."/>
            <person name="Prost S."/>
        </authorList>
    </citation>
    <scope>NUCLEOTIDE SEQUENCE</scope>
</reference>
<dbReference type="GO" id="GO:0008270">
    <property type="term" value="F:zinc ion binding"/>
    <property type="evidence" value="ECO:0007669"/>
    <property type="project" value="InterPro"/>
</dbReference>
<keyword evidence="7" id="KW-0732">Signal</keyword>
<dbReference type="PROSITE" id="PS51144">
    <property type="entry name" value="ALPHA_CA_2"/>
    <property type="match status" value="1"/>
</dbReference>
<dbReference type="PANTHER" id="PTHR18952:SF265">
    <property type="entry name" value="CARBONIC ANHYDRASE"/>
    <property type="match status" value="1"/>
</dbReference>
<dbReference type="CDD" id="cd00326">
    <property type="entry name" value="alpha_CA"/>
    <property type="match status" value="1"/>
</dbReference>
<dbReference type="Pfam" id="PF00194">
    <property type="entry name" value="Carb_anhydrase"/>
    <property type="match status" value="1"/>
</dbReference>
<evidence type="ECO:0000313" key="9">
    <source>
        <dbReference type="EMBL" id="KAF8778569.1"/>
    </source>
</evidence>
<evidence type="ECO:0000256" key="2">
    <source>
        <dbReference type="ARBA" id="ARBA00012925"/>
    </source>
</evidence>
<dbReference type="InterPro" id="IPR036398">
    <property type="entry name" value="CA_dom_sf"/>
</dbReference>
<dbReference type="EMBL" id="JABXBU010002072">
    <property type="protein sequence ID" value="KAF8778569.1"/>
    <property type="molecule type" value="Genomic_DNA"/>
</dbReference>
<dbReference type="AlphaFoldDB" id="A0A8T0EX02"/>
<name>A0A8T0EX02_ARGBR</name>
<evidence type="ECO:0000313" key="10">
    <source>
        <dbReference type="Proteomes" id="UP000807504"/>
    </source>
</evidence>
<sequence>MAVFMILTIFLIATKLSSAGYCDKDNEETYSYHGSTNGPRQWPRLFPACNGDMQSPIDIQTNNVRRDRHLDKLYFFGYNTLVKQATVVNDGHTVMITPRDNVKRGITVQGIDYNLQQLHFHWGSEKYPGGEHTLNGRKFEMEAHFVHNSSDGRTAVVGVLVQAAKKDNKAFKPIVEILSEVLYKDDSTRLKSSLYFNKLLPASPASYYGYTGSLTTPMCTEGVSWFVLQKTQTIGYKQLDSFLKIYSVKKEDRSKECLLAPNNRPLQNLNGRGIYASP</sequence>
<feature type="signal peptide" evidence="7">
    <location>
        <begin position="1"/>
        <end position="19"/>
    </location>
</feature>
<evidence type="ECO:0000256" key="7">
    <source>
        <dbReference type="SAM" id="SignalP"/>
    </source>
</evidence>
<protein>
    <recommendedName>
        <fullName evidence="2">carbonic anhydrase</fullName>
        <ecNumber evidence="2">4.2.1.1</ecNumber>
    </recommendedName>
</protein>
<evidence type="ECO:0000256" key="1">
    <source>
        <dbReference type="ARBA" id="ARBA00010718"/>
    </source>
</evidence>
<dbReference type="EC" id="4.2.1.1" evidence="2"/>
<dbReference type="Gene3D" id="3.10.200.10">
    <property type="entry name" value="Alpha carbonic anhydrase"/>
    <property type="match status" value="1"/>
</dbReference>
<dbReference type="PANTHER" id="PTHR18952">
    <property type="entry name" value="CARBONIC ANHYDRASE"/>
    <property type="match status" value="1"/>
</dbReference>
<evidence type="ECO:0000256" key="6">
    <source>
        <dbReference type="ARBA" id="ARBA00048348"/>
    </source>
</evidence>
<feature type="chain" id="PRO_5035746900" description="carbonic anhydrase" evidence="7">
    <location>
        <begin position="20"/>
        <end position="278"/>
    </location>
</feature>
<evidence type="ECO:0000256" key="5">
    <source>
        <dbReference type="ARBA" id="ARBA00023239"/>
    </source>
</evidence>
<evidence type="ECO:0000256" key="3">
    <source>
        <dbReference type="ARBA" id="ARBA00022723"/>
    </source>
</evidence>
<comment type="caution">
    <text evidence="9">The sequence shown here is derived from an EMBL/GenBank/DDBJ whole genome shotgun (WGS) entry which is preliminary data.</text>
</comment>
<dbReference type="GO" id="GO:0004089">
    <property type="term" value="F:carbonate dehydratase activity"/>
    <property type="evidence" value="ECO:0007669"/>
    <property type="project" value="UniProtKB-EC"/>
</dbReference>
<keyword evidence="4" id="KW-0862">Zinc</keyword>
<dbReference type="InterPro" id="IPR023561">
    <property type="entry name" value="Carbonic_anhydrase_a-class"/>
</dbReference>
<dbReference type="InterPro" id="IPR001148">
    <property type="entry name" value="CA_dom"/>
</dbReference>
<organism evidence="9 10">
    <name type="scientific">Argiope bruennichi</name>
    <name type="common">Wasp spider</name>
    <name type="synonym">Aranea bruennichi</name>
    <dbReference type="NCBI Taxonomy" id="94029"/>
    <lineage>
        <taxon>Eukaryota</taxon>
        <taxon>Metazoa</taxon>
        <taxon>Ecdysozoa</taxon>
        <taxon>Arthropoda</taxon>
        <taxon>Chelicerata</taxon>
        <taxon>Arachnida</taxon>
        <taxon>Araneae</taxon>
        <taxon>Araneomorphae</taxon>
        <taxon>Entelegynae</taxon>
        <taxon>Araneoidea</taxon>
        <taxon>Araneidae</taxon>
        <taxon>Argiope</taxon>
    </lineage>
</organism>
<proteinExistence type="inferred from homology"/>
<evidence type="ECO:0000256" key="4">
    <source>
        <dbReference type="ARBA" id="ARBA00022833"/>
    </source>
</evidence>